<name>A0AC54Z8T9_ORYAF</name>
<gene>
    <name evidence="2" type="primary">DCHS2</name>
</gene>
<evidence type="ECO:0000313" key="1">
    <source>
        <dbReference type="Proteomes" id="UP000694850"/>
    </source>
</evidence>
<organism evidence="1 2">
    <name type="scientific">Orycteropus afer afer</name>
    <dbReference type="NCBI Taxonomy" id="1230840"/>
    <lineage>
        <taxon>Eukaryota</taxon>
        <taxon>Metazoa</taxon>
        <taxon>Chordata</taxon>
        <taxon>Craniata</taxon>
        <taxon>Vertebrata</taxon>
        <taxon>Euteleostomi</taxon>
        <taxon>Mammalia</taxon>
        <taxon>Eutheria</taxon>
        <taxon>Afrotheria</taxon>
        <taxon>Tubulidentata</taxon>
        <taxon>Orycteropodidae</taxon>
        <taxon>Orycteropus</taxon>
    </lineage>
</organism>
<protein>
    <submittedName>
        <fullName evidence="2">Protocadherin-23</fullName>
    </submittedName>
</protein>
<sequence length="3365" mass="370980">MSPSGRRMDEASQQWGAASGKHLLLPGRRGSPGRRLGSSGAGAQRTLLGLFMHAWLWTTSSSSAQVFNLSLSVDEGLPPDTLVGDIRAGLPIAQQQEGGGFFLSEDSDDSPLLEDFHVHPDTGMIRTARCLDREQRDHYSFVAATLLGAVVQVEIHVNDVNDHSPRFPRDFLQLDVSELSPSGTAFRLPGAHDPDAGLFSTQGYTLVQMSDLPGDLAGPFFELRYGNPGPPLPALLGSSSPLEPLDLVLLRRLDREAVAAHELQIEAWDGGHPRRTGRLRVELRVLDENDNPPVFEQEEYRASVREDAPLGAEVCHVRATDRDLGPNGHVRYRLRARQAQGVGGETMCDAAYFAVEELSGVVRVRRPLDREAHAWHQLVVEARDGGTEPEVATVRVSIAVLDVNDNRPVIHLLFLTEGGVARVSEGARPGDYVARVSVSDADGDPEKEEEAAGELDVSLGGGGISLSLEGGEGAFALRAGGAPRVFFLCVQGSLDRENRDLYELRLVATDAGSPPLSTEEILLLRVADLNDQPPLFSQEHYWASVSEAAVPGTSVVLVSASDADEPGTDRSRLRYALAQPPGRCILEVLSPSMECGPYFTIDPESGVISTMRTLDREVQETVQLKVVAQDLGEPPLSATCLVSITVDDVNDNEPIFLRQVYNATLAEHTPVGHCFLQVKASDADAGLYGFVEYSLYDGFQSYVAPEAFQIDPHDGRICVSQDIDRERDPATYDLLVKAKDGGGLSAQAFVRVEIEDVNDNRPVFNPSTYVTSISGQTQPGTEIINALATDRDSGVYGTVTYELIPGDLSSLFIIDSTTGIIYLTSTLSHLESTTLLLMVCARDGGGLTSAINAEVTIHILLTTLVPTEFERSKYTFSIYEDVPEGSPVGTVKARESFNSTEPIFYRITSGDVDGKFSIHPWLGTICTQKPLDHETQPVVVLTIQAQLNSSPVCSSTEANITVLDINDNYPAFLTDSDEIKIFQHTPPGTALYLARAEDKDSGLNGFIRYLIASQTSGIFTIDQDLGVVYLNESLREETLQKHVLTLMAEDHGVPPRASLLVLTVIIEKQESSPHLTFENLVYRVEISESLSPVTQILQIQAYPLGPQHTTSQPMYSLEPSIDSALFGISPYTGWIYLRRQLDYESTKTYRFRVFAWIPEDRLLQNVSTSVIVQVLDENDNSPTFLHDVLFLKVKESPLPQGVIGKITAIDRDSGKNGQLSYFLLSDGKFFKMNPNTGELINWVALDHEQQVYHQMTVLVTDHGSPPRNATMVVYISVTDINDNKPYFPQCLPGKELHIKVLEGQPVNMLVTTVFAKDLDEGNNGEVIYSVSSGDSSDHFKIDENSGEIRTTTILSYDYRPFYRMTIIASDQGMPPLQGHAVINIQVIPQSRGSSIISQNIRHLVIPENLKPAKIMNLIKSSDHLQQHHNRKLHFSIIADDKDSHFDIDSSTGDLFLSKGLDYEMTSHYLFRVVTKDHSKDPPLNSTVFLSIDVEDQNDHSPTFQEEFIVVSIEENVPIGTLVYIFNAKDGDGSFLNSRIQYFIESHHPGRNPFLIHPSSGTLVTASLLDRESVPTVILKITASDRAVNVTDRRLRSLMVKVVILDVNDHSPTFMSFPIVHIKEDATVGSVVHHITAQDPDEGRNGRVTYSILSGNENLAFILDKSSGLLTTTCSLDHEIRSQHILTLLALDDGIPALSSSQTLTITVLDVNDEIPVFKQHLYKASVKENQNPGEFVLRVEAMDRDSGINSKLQFEIMPGASFGFFKINPDTGEVVTTTALDREVQEVFTLRVLVRDGGIPSLSSTATVLCTVEDENDHAPEFIVSWHNIEVPENREPEVVYTVLAFDRDAGNNGAVEYHIIDGNTDEYFAINETSGKLSTTRALDWEQVNNFTLVILCSDLGDPPRTSVMQLQVRVLDDNDHSPSFPMLHYQSSVREDIEMGTVVLVLSAMDEDEGANGQIEYFLMNEASGVFTIDPVAGTLRTAHTLDREARSQHTFRAVARDCSVQGSRSTTVVINVHVTDVNDNDPVWEQNPYDVFLSHQSPANLTIATLRADDPDLGPNGTVLFSFTETQSVFSIDKHTGVIQLRQSPASEYFPIWLQLKVMDQGVPARATTGLLVVHMEGEDIKLSFTHHLYKGTVTENCEAGTSIVTVKAFTPHSTGDSIKYLIFSGNEDGVFSLCSNSGELTVKEPKFLDFEVRNEVQLIVLAERSGHRAYSKVAILIQDVNDNFPCFDQSVYHASLSEGQFYNTYVIQVFATDPDSGLNGLLEYSILSGNQGDVFQIDAMSGVITTNSILDYESTSSYSLIVQATDKGIPSLSATSVIQIQVTDINDNAPAFLPSEAVEVAENSLPGVIVTRVSVHDVDLNPAFIFSFIQESNPGAKFAIDQHTGLVTLMKTLDFEEAAEYELLTQISDSVYHTEGVLLVHVLDTNDNPPVFSQDFYQATVPESVSVGYPVLTVSATDLDSNENISYRILSSSKEFSIDPMNGSIFTIQPVLLLNKISTIQFLVEASDGGHPELRTLALVEIEIQDMNNYAPKFTVEYYNLSLSEDALIGGTLLTLSTFDHDWTLENTHVEYSVISGNSQKHFHMETSLFHPEDPYTQVGYLVLIHNLDRETISSYQLVVLASDHGCPSLSSTAVISIEVLDVNDNPPKFTHQEYHAHVKESIPLGSDITVVSANDCDMGSNAEIIYQLISGNEKGNFQLEEKTGVLYLIKPLDYEETIKFTLTVQASDDEKKYFSFAIVFVNVLDDNDHTPQFMFPRVNCVVPENQPISSTICSVNALDFDTGPYGELTYSILSSCFSTHGQPLDDDLFLIDPFTGDIQAKQILDYELENKYCITIQAKDKGDATASLVVWVDIEGIDEFEPIFTQDQYFFNLPEKSKVRQLIGKVEASDADAGIDGVILYSLGTSTPFFSVNKTNGNIYLTRDLSLVKSQLGKEDTIEMNVIAHSPKLHSKFTSCTVFVNVSFSPEEKHSAILARSFSISLTVSFLLFLLLVFILITLVLRHKQKNSVSKYEEKKTSSSLDDNSKLASDTSMLTTFQKVNDYSNEVVPMDSMPEWLSLISMMEKDIVQLYRHSNSSGHCSVEGETAEDKEIQRINEHPYRKDCGSALSDRDSRVPDSGIPRDSDQLSCLSGETDLVVTVETAETSHTLEEGNGGGGCGTAYIQNEVLSHTVQKRGIKEDVLPDVRKDYIFISDEQEARGAAPSSKITSDHNVKGTGTWDHLLSWEPKFQSLASVFNDIAKLKDEHLRVPGAPKENKSFVFPPPLITAVAQPGIKAVPPRMPAITSGRVFPKYPRSPVLYHSHSLPEAMTPSFSPSLSLLTIQTPAMSPLLSNTEFIGTHVSATCYEQKAEDEIQI</sequence>
<dbReference type="RefSeq" id="XP_042637344.1">
    <property type="nucleotide sequence ID" value="XM_042781410.1"/>
</dbReference>
<accession>A0AC54Z8T9</accession>
<proteinExistence type="predicted"/>
<dbReference type="Proteomes" id="UP000694850">
    <property type="component" value="Unplaced"/>
</dbReference>
<evidence type="ECO:0000313" key="2">
    <source>
        <dbReference type="RefSeq" id="XP_042637344.1"/>
    </source>
</evidence>
<reference evidence="2" key="1">
    <citation type="submission" date="2025-08" db="UniProtKB">
        <authorList>
            <consortium name="RefSeq"/>
        </authorList>
    </citation>
    <scope>IDENTIFICATION</scope>
</reference>
<keyword evidence="1" id="KW-1185">Reference proteome</keyword>